<feature type="binding site" evidence="16">
    <location>
        <position position="352"/>
    </location>
    <ligand>
        <name>Fe cation</name>
        <dbReference type="ChEBI" id="CHEBI:24875"/>
        <label>2</label>
    </ligand>
</feature>
<keyword evidence="4" id="KW-0679">Respiratory chain</keyword>
<feature type="binding site" evidence="16">
    <location>
        <position position="247"/>
    </location>
    <ligand>
        <name>Fe cation</name>
        <dbReference type="ChEBI" id="CHEBI:24875"/>
        <label>1</label>
    </ligand>
</feature>
<gene>
    <name evidence="19" type="ORF">ACA1_357960</name>
</gene>
<dbReference type="Proteomes" id="UP000011083">
    <property type="component" value="Unassembled WGS sequence"/>
</dbReference>
<dbReference type="VEuPathDB" id="AmoebaDB:ACA1_357960"/>
<dbReference type="Gene3D" id="1.20.1260.140">
    <property type="entry name" value="Alternative oxidase"/>
    <property type="match status" value="1"/>
</dbReference>
<feature type="binding site" evidence="16">
    <location>
        <position position="349"/>
    </location>
    <ligand>
        <name>Fe cation</name>
        <dbReference type="ChEBI" id="CHEBI:24875"/>
        <label>1</label>
    </ligand>
</feature>
<feature type="transmembrane region" description="Helical" evidence="18">
    <location>
        <begin position="263"/>
        <end position="282"/>
    </location>
</feature>
<keyword evidence="7" id="KW-0999">Mitochondrion inner membrane</keyword>
<keyword evidence="6 16" id="KW-0479">Metal-binding</keyword>
<protein>
    <submittedName>
        <fullName evidence="19">Alternative oxidase isoform A, putative</fullName>
    </submittedName>
</protein>
<keyword evidence="5 18" id="KW-0812">Transmembrane</keyword>
<evidence type="ECO:0000256" key="1">
    <source>
        <dbReference type="ARBA" id="ARBA00004273"/>
    </source>
</evidence>
<evidence type="ECO:0000256" key="8">
    <source>
        <dbReference type="ARBA" id="ARBA00022946"/>
    </source>
</evidence>
<evidence type="ECO:0000256" key="3">
    <source>
        <dbReference type="ARBA" id="ARBA00022448"/>
    </source>
</evidence>
<evidence type="ECO:0000256" key="6">
    <source>
        <dbReference type="ARBA" id="ARBA00022723"/>
    </source>
</evidence>
<evidence type="ECO:0000256" key="4">
    <source>
        <dbReference type="ARBA" id="ARBA00022660"/>
    </source>
</evidence>
<evidence type="ECO:0000256" key="13">
    <source>
        <dbReference type="ARBA" id="ARBA00023128"/>
    </source>
</evidence>
<dbReference type="STRING" id="1257118.L8HDC6"/>
<dbReference type="AlphaFoldDB" id="L8HDC6"/>
<dbReference type="EMBL" id="KB007859">
    <property type="protein sequence ID" value="ELR23175.1"/>
    <property type="molecule type" value="Genomic_DNA"/>
</dbReference>
<feature type="compositionally biased region" description="Basic and acidic residues" evidence="17">
    <location>
        <begin position="101"/>
        <end position="112"/>
    </location>
</feature>
<feature type="binding site" evidence="16">
    <location>
        <position position="244"/>
    </location>
    <ligand>
        <name>Fe cation</name>
        <dbReference type="ChEBI" id="CHEBI:24875"/>
        <label>1</label>
    </ligand>
</feature>
<evidence type="ECO:0000313" key="20">
    <source>
        <dbReference type="Proteomes" id="UP000011083"/>
    </source>
</evidence>
<evidence type="ECO:0000256" key="17">
    <source>
        <dbReference type="SAM" id="MobiDB-lite"/>
    </source>
</evidence>
<evidence type="ECO:0000256" key="18">
    <source>
        <dbReference type="SAM" id="Phobius"/>
    </source>
</evidence>
<feature type="binding site" evidence="16">
    <location>
        <position position="295"/>
    </location>
    <ligand>
        <name>Fe cation</name>
        <dbReference type="ChEBI" id="CHEBI:24875"/>
        <label>2</label>
    </ligand>
</feature>
<evidence type="ECO:0000256" key="9">
    <source>
        <dbReference type="ARBA" id="ARBA00022982"/>
    </source>
</evidence>
<evidence type="ECO:0000256" key="14">
    <source>
        <dbReference type="ARBA" id="ARBA00023136"/>
    </source>
</evidence>
<comment type="similarity">
    <text evidence="2">Belongs to the alternative oxidase family.</text>
</comment>
<organism evidence="19 20">
    <name type="scientific">Acanthamoeba castellanii (strain ATCC 30010 / Neff)</name>
    <dbReference type="NCBI Taxonomy" id="1257118"/>
    <lineage>
        <taxon>Eukaryota</taxon>
        <taxon>Amoebozoa</taxon>
        <taxon>Discosea</taxon>
        <taxon>Longamoebia</taxon>
        <taxon>Centramoebida</taxon>
        <taxon>Acanthamoebidae</taxon>
        <taxon>Acanthamoeba</taxon>
    </lineage>
</organism>
<dbReference type="GO" id="GO:0009916">
    <property type="term" value="F:alternative oxidase activity"/>
    <property type="evidence" value="ECO:0007669"/>
    <property type="project" value="InterPro"/>
</dbReference>
<sequence length="374" mass="42083">MKQHCSQRIASLRGGGRDAFARLATTTASSLASGNGGVRASTLAQARRHLSLRLAPTTMTSTTSRTSSATSTTMTTRGRWCQGGALAWSRANTTSAAMTDGEPKQTQEEKKAAASNPSIAAQQTVERAQQQSGKSTRVAYTLPHPIWQNEYVDAVEINHTPPENLTDKLALNTVRLMRFNFDWMSGYSWGKLTEADWLRRIIFLETVAGVPGSVAAILRHLHSLRRLKRDHGWIHTLLEEAENERMHLLTGLKLKQPGKIFRTAVWVTQGIFFNFFFAAYLVSPRFCHRFVGYLEEEAVRTYTHLLHDLDAGKLPEWKDTPAPEIARQYWKMGDDAKWRDVVALIRADEAHHREVNHTFANLQLEQDNPFPPGH</sequence>
<evidence type="ECO:0000256" key="16">
    <source>
        <dbReference type="PIRSR" id="PIRSR005229-1"/>
    </source>
</evidence>
<accession>L8HDC6</accession>
<dbReference type="CDD" id="cd01053">
    <property type="entry name" value="AOX"/>
    <property type="match status" value="1"/>
</dbReference>
<dbReference type="PANTHER" id="PTHR31803:SF3">
    <property type="entry name" value="ALTERNATIVE OXIDASE"/>
    <property type="match status" value="1"/>
</dbReference>
<dbReference type="PANTHER" id="PTHR31803">
    <property type="entry name" value="ALTERNATIVE OXIDASE"/>
    <property type="match status" value="1"/>
</dbReference>
<comment type="cofactor">
    <cofactor evidence="16">
        <name>Fe cation</name>
        <dbReference type="ChEBI" id="CHEBI:24875"/>
    </cofactor>
    <text evidence="16">Binds 2 iron ions per subunit.</text>
</comment>
<reference evidence="19 20" key="1">
    <citation type="journal article" date="2013" name="Genome Biol.">
        <title>Genome of Acanthamoeba castellanii highlights extensive lateral gene transfer and early evolution of tyrosine kinase signaling.</title>
        <authorList>
            <person name="Clarke M."/>
            <person name="Lohan A.J."/>
            <person name="Liu B."/>
            <person name="Lagkouvardos I."/>
            <person name="Roy S."/>
            <person name="Zafar N."/>
            <person name="Bertelli C."/>
            <person name="Schilde C."/>
            <person name="Kianianmomeni A."/>
            <person name="Burglin T.R."/>
            <person name="Frech C."/>
            <person name="Turcotte B."/>
            <person name="Kopec K.O."/>
            <person name="Synnott J.M."/>
            <person name="Choo C."/>
            <person name="Paponov I."/>
            <person name="Finkler A."/>
            <person name="Soon Heng Tan C."/>
            <person name="Hutchins A.P."/>
            <person name="Weinmeier T."/>
            <person name="Rattei T."/>
            <person name="Chu J.S."/>
            <person name="Gimenez G."/>
            <person name="Irimia M."/>
            <person name="Rigden D.J."/>
            <person name="Fitzpatrick D.A."/>
            <person name="Lorenzo-Morales J."/>
            <person name="Bateman A."/>
            <person name="Chiu C.H."/>
            <person name="Tang P."/>
            <person name="Hegemann P."/>
            <person name="Fromm H."/>
            <person name="Raoult D."/>
            <person name="Greub G."/>
            <person name="Miranda-Saavedra D."/>
            <person name="Chen N."/>
            <person name="Nash P."/>
            <person name="Ginger M.L."/>
            <person name="Horn M."/>
            <person name="Schaap P."/>
            <person name="Caler L."/>
            <person name="Loftus B."/>
        </authorList>
    </citation>
    <scope>NUCLEOTIDE SEQUENCE [LARGE SCALE GENOMIC DNA]</scope>
    <source>
        <strain evidence="19 20">Neff</strain>
    </source>
</reference>
<evidence type="ECO:0000256" key="7">
    <source>
        <dbReference type="ARBA" id="ARBA00022792"/>
    </source>
</evidence>
<comment type="function">
    <text evidence="15">Catalyzes cyanide-resistant oxygen consumption. May increase respiration when the cytochrome respiratory pathway is restricted, or in response to low temperatures.</text>
</comment>
<dbReference type="Pfam" id="PF01786">
    <property type="entry name" value="AOX"/>
    <property type="match status" value="1"/>
</dbReference>
<feature type="binding site" evidence="16">
    <location>
        <position position="349"/>
    </location>
    <ligand>
        <name>Fe cation</name>
        <dbReference type="ChEBI" id="CHEBI:24875"/>
        <label>2</label>
    </ligand>
</feature>
<keyword evidence="14 18" id="KW-0472">Membrane</keyword>
<dbReference type="RefSeq" id="XP_004352703.1">
    <property type="nucleotide sequence ID" value="XM_004352651.1"/>
</dbReference>
<dbReference type="PIRSF" id="PIRSF005229">
    <property type="entry name" value="AOX"/>
    <property type="match status" value="1"/>
</dbReference>
<feature type="binding site" evidence="16">
    <location>
        <position position="205"/>
    </location>
    <ligand>
        <name>Fe cation</name>
        <dbReference type="ChEBI" id="CHEBI:24875"/>
        <label>1</label>
    </ligand>
</feature>
<feature type="compositionally biased region" description="Low complexity" evidence="17">
    <location>
        <begin position="57"/>
        <end position="76"/>
    </location>
</feature>
<evidence type="ECO:0000313" key="19">
    <source>
        <dbReference type="EMBL" id="ELR23175.1"/>
    </source>
</evidence>
<keyword evidence="12 16" id="KW-0408">Iron</keyword>
<keyword evidence="13" id="KW-0496">Mitochondrion</keyword>
<dbReference type="InterPro" id="IPR002680">
    <property type="entry name" value="AOX"/>
</dbReference>
<dbReference type="GeneID" id="14924135"/>
<proteinExistence type="inferred from homology"/>
<name>L8HDC6_ACACF</name>
<comment type="subcellular location">
    <subcellularLocation>
        <location evidence="1">Mitochondrion inner membrane</location>
    </subcellularLocation>
</comment>
<keyword evidence="3" id="KW-0813">Transport</keyword>
<evidence type="ECO:0000256" key="5">
    <source>
        <dbReference type="ARBA" id="ARBA00022692"/>
    </source>
</evidence>
<dbReference type="FunFam" id="1.20.1260.140:FF:000002">
    <property type="entry name" value="Alternative oxidase"/>
    <property type="match status" value="1"/>
</dbReference>
<keyword evidence="11" id="KW-0560">Oxidoreductase</keyword>
<evidence type="ECO:0000256" key="15">
    <source>
        <dbReference type="ARBA" id="ARBA00025285"/>
    </source>
</evidence>
<dbReference type="GO" id="GO:0010230">
    <property type="term" value="P:alternative respiration"/>
    <property type="evidence" value="ECO:0007669"/>
    <property type="project" value="TreeGrafter"/>
</dbReference>
<feature type="binding site" evidence="16">
    <location>
        <position position="244"/>
    </location>
    <ligand>
        <name>Fe cation</name>
        <dbReference type="ChEBI" id="CHEBI:24875"/>
        <label>2</label>
    </ligand>
</feature>
<keyword evidence="10 18" id="KW-1133">Transmembrane helix</keyword>
<feature type="region of interest" description="Disordered" evidence="17">
    <location>
        <begin position="93"/>
        <end position="122"/>
    </location>
</feature>
<evidence type="ECO:0000256" key="10">
    <source>
        <dbReference type="ARBA" id="ARBA00022989"/>
    </source>
</evidence>
<evidence type="ECO:0000256" key="12">
    <source>
        <dbReference type="ARBA" id="ARBA00023004"/>
    </source>
</evidence>
<dbReference type="GO" id="GO:0005743">
    <property type="term" value="C:mitochondrial inner membrane"/>
    <property type="evidence" value="ECO:0007669"/>
    <property type="project" value="UniProtKB-SubCell"/>
</dbReference>
<dbReference type="KEGG" id="acan:ACA1_357960"/>
<keyword evidence="8" id="KW-0809">Transit peptide</keyword>
<dbReference type="GO" id="GO:0046872">
    <property type="term" value="F:metal ion binding"/>
    <property type="evidence" value="ECO:0007669"/>
    <property type="project" value="UniProtKB-KW"/>
</dbReference>
<evidence type="ECO:0000256" key="2">
    <source>
        <dbReference type="ARBA" id="ARBA00008388"/>
    </source>
</evidence>
<dbReference type="OrthoDB" id="16906at2759"/>
<dbReference type="OMA" id="RFLRWGM"/>
<keyword evidence="20" id="KW-1185">Reference proteome</keyword>
<keyword evidence="9" id="KW-0249">Electron transport</keyword>
<evidence type="ECO:0000256" key="11">
    <source>
        <dbReference type="ARBA" id="ARBA00023002"/>
    </source>
</evidence>
<dbReference type="InterPro" id="IPR038659">
    <property type="entry name" value="AOX_sf"/>
</dbReference>
<feature type="region of interest" description="Disordered" evidence="17">
    <location>
        <begin position="55"/>
        <end position="76"/>
    </location>
</feature>